<evidence type="ECO:0000259" key="3">
    <source>
        <dbReference type="PROSITE" id="PS50837"/>
    </source>
</evidence>
<gene>
    <name evidence="4" type="ORF">NKR19_g211</name>
</gene>
<organism evidence="4 5">
    <name type="scientific">Coniochaeta hoffmannii</name>
    <dbReference type="NCBI Taxonomy" id="91930"/>
    <lineage>
        <taxon>Eukaryota</taxon>
        <taxon>Fungi</taxon>
        <taxon>Dikarya</taxon>
        <taxon>Ascomycota</taxon>
        <taxon>Pezizomycotina</taxon>
        <taxon>Sordariomycetes</taxon>
        <taxon>Sordariomycetidae</taxon>
        <taxon>Coniochaetales</taxon>
        <taxon>Coniochaetaceae</taxon>
        <taxon>Coniochaeta</taxon>
    </lineage>
</organism>
<reference evidence="4" key="1">
    <citation type="submission" date="2022-07" db="EMBL/GenBank/DDBJ databases">
        <title>Fungi with potential for degradation of polypropylene.</title>
        <authorList>
            <person name="Gostincar C."/>
        </authorList>
    </citation>
    <scope>NUCLEOTIDE SEQUENCE</scope>
    <source>
        <strain evidence="4">EXF-13287</strain>
    </source>
</reference>
<dbReference type="InterPro" id="IPR056884">
    <property type="entry name" value="NPHP3-like_N"/>
</dbReference>
<keyword evidence="4" id="KW-0223">Dioxygenase</keyword>
<proteinExistence type="predicted"/>
<evidence type="ECO:0000256" key="1">
    <source>
        <dbReference type="ARBA" id="ARBA00022737"/>
    </source>
</evidence>
<keyword evidence="4" id="KW-0560">Oxidoreductase</keyword>
<evidence type="ECO:0000313" key="5">
    <source>
        <dbReference type="Proteomes" id="UP001174691"/>
    </source>
</evidence>
<evidence type="ECO:0000256" key="2">
    <source>
        <dbReference type="SAM" id="MobiDB-lite"/>
    </source>
</evidence>
<keyword evidence="1" id="KW-0677">Repeat</keyword>
<name>A0AA38W4F7_9PEZI</name>
<comment type="caution">
    <text evidence="4">The sequence shown here is derived from an EMBL/GenBank/DDBJ whole genome shotgun (WGS) entry which is preliminary data.</text>
</comment>
<dbReference type="Pfam" id="PF24883">
    <property type="entry name" value="NPHP3_N"/>
    <property type="match status" value="1"/>
</dbReference>
<dbReference type="InterPro" id="IPR007111">
    <property type="entry name" value="NACHT_NTPase"/>
</dbReference>
<sequence>MEPPEQKSQSDLAALWERALDDYSVVSKVNIRTAMSSQLSVYSIMMDQHLQLESFKSFRHNNSKVDRLRSVISANAEYIQAVAKHVADAASAAFPPSSAILTAFTFVISASKHVSEDYDTVESFFNIMQSFLRRLSLLENKIPPQRVFQEYIIEVFSSILNLSAIARSYCLKGRFLKWAKALVDEKDPNLQNAYNSLHENLKRLESATILQILRTTIEISERGKDHSQNINAILVQNRLLQAGLAENTAVTQQTYSITSQTQTMTMEIRSGINEVVLRSRDNADSSKEILKKLEKLNTRDNDEKKRSFKAGASKPANLEALRRALGGISAEPGMLERERDLGLSTVERVFNWVEEERSFVDLVDNEGDLLWVSGASGMGKSTLAFKIGRLLKDRFACEPSTQVVSFFFDEEHSEMRSIQNMLRWCSIKIAEGDHRYCEEVLMDLRRNGDIDSDEAAWTRLVESRFPKGSDRRLILILDGIDENEKDDRAILIGFINKARSQKCSIWFIVTSEPDNAAELSPLEPKRIDLVKEKVAHDMRRVISFRVKNLPKLRNLRSTLRRSIVKKVSGMADSFLYIEHTVRRLNSLGRVSPILKELENLPPNTTALYETLLNDCRKNRSPEERELLRSLLAWLAYAKSKLTISEANRLIDVIKKENSISIEEELDGRLSRLLRISTSREENEKGGNSSDNDGVELDSDTTEKVEESAEDAGNLLSFQERSLRAYFRQAIDDPQGLRCTPNQAQVIIFKMIAAILTLPKLNQTNSELNLAKYAANWGFYHLLEIKVDEVDNELATAVLESLYSILSNKNDALRDLEELANGDSTIFTLNGTDKARLLQALLAWAKRAVRLPMNSLPYGVLDWFRPLSQEPSRVFITLARAHIHNWFSALHVSSAYNAFGCAHYALKEAKNMPELRQNKELTLYFEEVGDDSQLTERSVEVVANAFWDIVKTPKSFWGIGMAMKRLDLYEGAIGKFDIGLNDATIDDMERYRLLVSKGQAQLHLGRHASDEGPKQRFLTDAVKTLGTCMEIYHGADDANKKDIEVIYSAFYSLVHHASAAALLGKDDLILGSLKEAFDLRQGPVDSDSLSEIIAALASRNQHGLVMDIFKIMPSSHITYYFLVMDNSLQVQEAAKRSGQGDFLVELYATVTKSLAQDTWLYASEHSMRMQLQRAGFARQALADADGAKQLLRGVVRDPACEPHLAVDAANSLAELLLEDFRAARAPPLAKKAALDEAKSLVARLGEVLGADFAPAESHLATTLALMLRRLGPALELADVLGQAFRSCVDGLRDDVGYNDSTSCRRLARVLRCVEGMEWEAEVALTAQLYILDEGIYRKEALGQSVSEAAEMQAGVNKEARVDADETDKPDELGPLPNGEANGINGEGRESVASIVTQIKDGTSEEANHEDVQDEMAVGLVKGDVGFYCNVCRKDVSDWAHGGAYFCLYCIDCDICEDCFAKREAREKGELEPDWRVVCPQGHKHVKAPVEGWRGVKDGKLRIGETEIPFQEWLNGVESKWAAYWDRYWSETDVS</sequence>
<dbReference type="Gene3D" id="3.40.50.300">
    <property type="entry name" value="P-loop containing nucleotide triphosphate hydrolases"/>
    <property type="match status" value="1"/>
</dbReference>
<feature type="domain" description="NACHT" evidence="3">
    <location>
        <begin position="368"/>
        <end position="514"/>
    </location>
</feature>
<dbReference type="InterPro" id="IPR031350">
    <property type="entry name" value="Goodbye_dom"/>
</dbReference>
<feature type="region of interest" description="Disordered" evidence="2">
    <location>
        <begin position="679"/>
        <end position="710"/>
    </location>
</feature>
<dbReference type="PROSITE" id="PS50837">
    <property type="entry name" value="NACHT"/>
    <property type="match status" value="1"/>
</dbReference>
<protein>
    <submittedName>
        <fullName evidence="4">Glyoxalase bleomycin resistance protein dioxygenase protein</fullName>
    </submittedName>
</protein>
<feature type="region of interest" description="Disordered" evidence="2">
    <location>
        <begin position="1357"/>
        <end position="1383"/>
    </location>
</feature>
<dbReference type="Pfam" id="PF17109">
    <property type="entry name" value="Goodbye"/>
    <property type="match status" value="1"/>
</dbReference>
<dbReference type="EMBL" id="JANBVN010000002">
    <property type="protein sequence ID" value="KAJ9165605.1"/>
    <property type="molecule type" value="Genomic_DNA"/>
</dbReference>
<keyword evidence="5" id="KW-1185">Reference proteome</keyword>
<dbReference type="Proteomes" id="UP001174691">
    <property type="component" value="Unassembled WGS sequence"/>
</dbReference>
<dbReference type="InterPro" id="IPR027417">
    <property type="entry name" value="P-loop_NTPase"/>
</dbReference>
<evidence type="ECO:0000313" key="4">
    <source>
        <dbReference type="EMBL" id="KAJ9165605.1"/>
    </source>
</evidence>
<accession>A0AA38W4F7</accession>
<dbReference type="SUPFAM" id="SSF57850">
    <property type="entry name" value="RING/U-box"/>
    <property type="match status" value="1"/>
</dbReference>
<dbReference type="SUPFAM" id="SSF52540">
    <property type="entry name" value="P-loop containing nucleoside triphosphate hydrolases"/>
    <property type="match status" value="1"/>
</dbReference>
<dbReference type="PANTHER" id="PTHR10039:SF17">
    <property type="entry name" value="FUNGAL STAND N-TERMINAL GOODBYE DOMAIN-CONTAINING PROTEIN-RELATED"/>
    <property type="match status" value="1"/>
</dbReference>
<dbReference type="PANTHER" id="PTHR10039">
    <property type="entry name" value="AMELOGENIN"/>
    <property type="match status" value="1"/>
</dbReference>
<dbReference type="GO" id="GO:0051213">
    <property type="term" value="F:dioxygenase activity"/>
    <property type="evidence" value="ECO:0007669"/>
    <property type="project" value="UniProtKB-KW"/>
</dbReference>